<evidence type="ECO:0000256" key="7">
    <source>
        <dbReference type="ARBA" id="ARBA00022927"/>
    </source>
</evidence>
<feature type="domain" description="GspD-like N0" evidence="15">
    <location>
        <begin position="33"/>
        <end position="105"/>
    </location>
</feature>
<feature type="signal peptide" evidence="12">
    <location>
        <begin position="1"/>
        <end position="27"/>
    </location>
</feature>
<feature type="domain" description="NolW-like" evidence="14">
    <location>
        <begin position="267"/>
        <end position="342"/>
    </location>
</feature>
<keyword evidence="3 10" id="KW-0813">Transport</keyword>
<evidence type="ECO:0000256" key="2">
    <source>
        <dbReference type="ARBA" id="ARBA00006980"/>
    </source>
</evidence>
<dbReference type="InterPro" id="IPR004846">
    <property type="entry name" value="T2SS/T3SS_dom"/>
</dbReference>
<dbReference type="RefSeq" id="WP_183814868.1">
    <property type="nucleotide sequence ID" value="NZ_JACHOB010000001.1"/>
</dbReference>
<evidence type="ECO:0000256" key="1">
    <source>
        <dbReference type="ARBA" id="ARBA00004442"/>
    </source>
</evidence>
<evidence type="ECO:0000256" key="11">
    <source>
        <dbReference type="SAM" id="MobiDB-lite"/>
    </source>
</evidence>
<evidence type="ECO:0000256" key="8">
    <source>
        <dbReference type="ARBA" id="ARBA00023136"/>
    </source>
</evidence>
<comment type="subcellular location">
    <subcellularLocation>
        <location evidence="1 10">Cell outer membrane</location>
    </subcellularLocation>
</comment>
<comment type="similarity">
    <text evidence="2">Belongs to the bacterial secretin family. GSP D subfamily.</text>
</comment>
<accession>A0A840HZU7</accession>
<feature type="region of interest" description="Disordered" evidence="11">
    <location>
        <begin position="676"/>
        <end position="703"/>
    </location>
</feature>
<evidence type="ECO:0000256" key="9">
    <source>
        <dbReference type="ARBA" id="ARBA00023237"/>
    </source>
</evidence>
<evidence type="ECO:0000256" key="10">
    <source>
        <dbReference type="RuleBase" id="RU004004"/>
    </source>
</evidence>
<keyword evidence="6 12" id="KW-0732">Signal</keyword>
<keyword evidence="5" id="KW-0812">Transmembrane</keyword>
<gene>
    <name evidence="16" type="ORF">GGQ59_000125</name>
</gene>
<dbReference type="PANTHER" id="PTHR30332">
    <property type="entry name" value="PROBABLE GENERAL SECRETION PATHWAY PROTEIN D"/>
    <property type="match status" value="1"/>
</dbReference>
<dbReference type="Pfam" id="PF00263">
    <property type="entry name" value="Secretin"/>
    <property type="match status" value="1"/>
</dbReference>
<dbReference type="GO" id="GO:0015628">
    <property type="term" value="P:protein secretion by the type II secretion system"/>
    <property type="evidence" value="ECO:0007669"/>
    <property type="project" value="InterPro"/>
</dbReference>
<sequence>MTTTRLRGIAATLLLGTALLAAAPAAAQQGAALNYEDADLRAVANDISIRTGRTFIIDPTLAGTVNIISPADADLTPDEVWEVFLATLQLNGFTAVPIGDREYKIVRSQQALREGGTGGQAVGADTVTRLVPLRNVDVREAANAVRALVADTGLATPITETNTLIVADTAANVERVVRLIEEMDVDNSVVRPVSLQNAPASEVAATLTQIINEQAANGRRPGSVSVVPNDATNQIILRGNPQEVRKYVPIIQELDTAGASRVGLDAIYLRHADAEKVVELLRGVLGDQLTGGEGGGAPGVGFGPQTSLAFDEATNAVVVNAPPDTQRLVRSIVAQLDIRRPQVLIEAIVVEISNTTARELGVQYLSGGEGFPVTAAAFPGSGPSLVSAAGAAYFLGPGSDSISGGRTVTTENGTVIEDTGSQNPALQSVAGSLVEAAVGQLLNFSGFIGGFADRTDDGSVYGVLLNAIQSDSRSNILNTPSVIVMDNMPARLQVGQEIPITTGRASGDDFNGGVFSSIERQDIGSILEVTPQINEGNTVQLEINLELSSISAFAGPNQDIITNKSVVTTTAAAESGSTLVIGGLIGNNRSNNESKVPILGDIPLLGNLFKGQTREQTDRTLMIFIRPTIIRDPLTADAVTARKYDYAAQEQNRADRRRRDSTSRIEMLESDILGTGGYVVPAPPRGGAEGGFPVEGEPAPELE</sequence>
<dbReference type="InterPro" id="IPR001775">
    <property type="entry name" value="GspD/PilQ"/>
</dbReference>
<dbReference type="InterPro" id="IPR013356">
    <property type="entry name" value="T2SS_GspD"/>
</dbReference>
<dbReference type="Proteomes" id="UP000563524">
    <property type="component" value="Unassembled WGS sequence"/>
</dbReference>
<feature type="chain" id="PRO_5032545354" evidence="12">
    <location>
        <begin position="28"/>
        <end position="703"/>
    </location>
</feature>
<evidence type="ECO:0000256" key="5">
    <source>
        <dbReference type="ARBA" id="ARBA00022692"/>
    </source>
</evidence>
<dbReference type="NCBIfam" id="TIGR02517">
    <property type="entry name" value="type_II_gspD"/>
    <property type="match status" value="1"/>
</dbReference>
<evidence type="ECO:0000256" key="6">
    <source>
        <dbReference type="ARBA" id="ARBA00022729"/>
    </source>
</evidence>
<keyword evidence="9" id="KW-0998">Cell outer membrane</keyword>
<evidence type="ECO:0000313" key="16">
    <source>
        <dbReference type="EMBL" id="MBB4657625.1"/>
    </source>
</evidence>
<dbReference type="InterPro" id="IPR049371">
    <property type="entry name" value="GspD-like_N0"/>
</dbReference>
<proteinExistence type="inferred from homology"/>
<comment type="caution">
    <text evidence="16">The sequence shown here is derived from an EMBL/GenBank/DDBJ whole genome shotgun (WGS) entry which is preliminary data.</text>
</comment>
<evidence type="ECO:0000259" key="15">
    <source>
        <dbReference type="Pfam" id="PF21305"/>
    </source>
</evidence>
<dbReference type="PRINTS" id="PR00811">
    <property type="entry name" value="BCTERIALGSPD"/>
</dbReference>
<name>A0A840HZU7_9PROT</name>
<organism evidence="16 17">
    <name type="scientific">Parvularcula dongshanensis</name>
    <dbReference type="NCBI Taxonomy" id="1173995"/>
    <lineage>
        <taxon>Bacteria</taxon>
        <taxon>Pseudomonadati</taxon>
        <taxon>Pseudomonadota</taxon>
        <taxon>Alphaproteobacteria</taxon>
        <taxon>Parvularculales</taxon>
        <taxon>Parvularculaceae</taxon>
        <taxon>Parvularcula</taxon>
    </lineage>
</organism>
<dbReference type="Gene3D" id="3.30.1370.120">
    <property type="match status" value="3"/>
</dbReference>
<dbReference type="EMBL" id="JACHOB010000001">
    <property type="protein sequence ID" value="MBB4657625.1"/>
    <property type="molecule type" value="Genomic_DNA"/>
</dbReference>
<dbReference type="Pfam" id="PF21305">
    <property type="entry name" value="type_II_gspD_N0"/>
    <property type="match status" value="1"/>
</dbReference>
<feature type="domain" description="NolW-like" evidence="14">
    <location>
        <begin position="193"/>
        <end position="259"/>
    </location>
</feature>
<keyword evidence="4" id="KW-1134">Transmembrane beta strand</keyword>
<feature type="domain" description="NolW-like" evidence="14">
    <location>
        <begin position="128"/>
        <end position="186"/>
    </location>
</feature>
<dbReference type="PRINTS" id="PR01032">
    <property type="entry name" value="PHAGEIV"/>
</dbReference>
<evidence type="ECO:0000259" key="14">
    <source>
        <dbReference type="Pfam" id="PF03958"/>
    </source>
</evidence>
<keyword evidence="8" id="KW-0472">Membrane</keyword>
<evidence type="ECO:0000256" key="4">
    <source>
        <dbReference type="ARBA" id="ARBA00022452"/>
    </source>
</evidence>
<protein>
    <submittedName>
        <fullName evidence="16">General secretion pathway protein D</fullName>
    </submittedName>
</protein>
<dbReference type="Pfam" id="PF03958">
    <property type="entry name" value="Secretin_N"/>
    <property type="match status" value="3"/>
</dbReference>
<evidence type="ECO:0000256" key="3">
    <source>
        <dbReference type="ARBA" id="ARBA00022448"/>
    </source>
</evidence>
<dbReference type="GO" id="GO:0015627">
    <property type="term" value="C:type II protein secretion system complex"/>
    <property type="evidence" value="ECO:0007669"/>
    <property type="project" value="InterPro"/>
</dbReference>
<keyword evidence="7" id="KW-0653">Protein transport</keyword>
<dbReference type="InterPro" id="IPR005644">
    <property type="entry name" value="NolW-like"/>
</dbReference>
<evidence type="ECO:0000259" key="13">
    <source>
        <dbReference type="Pfam" id="PF00263"/>
    </source>
</evidence>
<keyword evidence="17" id="KW-1185">Reference proteome</keyword>
<evidence type="ECO:0000313" key="17">
    <source>
        <dbReference type="Proteomes" id="UP000563524"/>
    </source>
</evidence>
<dbReference type="InterPro" id="IPR050810">
    <property type="entry name" value="Bact_Secretion_Sys_Channel"/>
</dbReference>
<dbReference type="GO" id="GO:0009279">
    <property type="term" value="C:cell outer membrane"/>
    <property type="evidence" value="ECO:0007669"/>
    <property type="project" value="UniProtKB-SubCell"/>
</dbReference>
<reference evidence="16 17" key="1">
    <citation type="submission" date="2020-08" db="EMBL/GenBank/DDBJ databases">
        <title>Genomic Encyclopedia of Type Strains, Phase IV (KMG-IV): sequencing the most valuable type-strain genomes for metagenomic binning, comparative biology and taxonomic classification.</title>
        <authorList>
            <person name="Goeker M."/>
        </authorList>
    </citation>
    <scope>NUCLEOTIDE SEQUENCE [LARGE SCALE GENOMIC DNA]</scope>
    <source>
        <strain evidence="16 17">DSM 102850</strain>
    </source>
</reference>
<dbReference type="AlphaFoldDB" id="A0A840HZU7"/>
<dbReference type="PANTHER" id="PTHR30332:SF24">
    <property type="entry name" value="SECRETIN GSPD-RELATED"/>
    <property type="match status" value="1"/>
</dbReference>
<dbReference type="InterPro" id="IPR038591">
    <property type="entry name" value="NolW-like_sf"/>
</dbReference>
<evidence type="ECO:0000256" key="12">
    <source>
        <dbReference type="SAM" id="SignalP"/>
    </source>
</evidence>
<feature type="domain" description="Type II/III secretion system secretin-like" evidence="13">
    <location>
        <begin position="467"/>
        <end position="631"/>
    </location>
</feature>